<dbReference type="AlphaFoldDB" id="A0A3N4IIY0"/>
<feature type="binding site" evidence="8">
    <location>
        <position position="210"/>
    </location>
    <ligand>
        <name>substrate</name>
    </ligand>
</feature>
<dbReference type="GO" id="GO:0004553">
    <property type="term" value="F:hydrolase activity, hydrolyzing O-glycosyl compounds"/>
    <property type="evidence" value="ECO:0007669"/>
    <property type="project" value="InterPro"/>
</dbReference>
<dbReference type="EC" id="3.2.1.-" evidence="11"/>
<keyword evidence="6 11" id="KW-0624">Polysaccharide degradation</keyword>
<dbReference type="PANTHER" id="PTHR34876">
    <property type="match status" value="1"/>
</dbReference>
<organism evidence="12 13">
    <name type="scientific">Ascobolus immersus RN42</name>
    <dbReference type="NCBI Taxonomy" id="1160509"/>
    <lineage>
        <taxon>Eukaryota</taxon>
        <taxon>Fungi</taxon>
        <taxon>Dikarya</taxon>
        <taxon>Ascomycota</taxon>
        <taxon>Pezizomycotina</taxon>
        <taxon>Pezizomycetes</taxon>
        <taxon>Pezizales</taxon>
        <taxon>Ascobolaceae</taxon>
        <taxon>Ascobolus</taxon>
    </lineage>
</organism>
<feature type="binding site" evidence="8">
    <location>
        <position position="76"/>
    </location>
    <ligand>
        <name>substrate</name>
    </ligand>
</feature>
<feature type="active site" evidence="9">
    <location>
        <position position="117"/>
    </location>
</feature>
<feature type="binding site" evidence="8">
    <location>
        <position position="341"/>
    </location>
    <ligand>
        <name>substrate</name>
    </ligand>
</feature>
<proteinExistence type="inferred from homology"/>
<dbReference type="SUPFAM" id="SSF51989">
    <property type="entry name" value="Glycosyl hydrolases family 6, cellulases"/>
    <property type="match status" value="1"/>
</dbReference>
<accession>A0A3N4IIY0</accession>
<evidence type="ECO:0000256" key="5">
    <source>
        <dbReference type="ARBA" id="ARBA00023295"/>
    </source>
</evidence>
<dbReference type="Pfam" id="PF01341">
    <property type="entry name" value="Glyco_hydro_6"/>
    <property type="match status" value="1"/>
</dbReference>
<protein>
    <recommendedName>
        <fullName evidence="11">Glucanase</fullName>
        <ecNumber evidence="11">3.2.1.-</ecNumber>
    </recommendedName>
</protein>
<comment type="similarity">
    <text evidence="11">Belongs to the glycosyl hydrolase family 6.</text>
</comment>
<feature type="binding site" evidence="8">
    <location>
        <position position="309"/>
    </location>
    <ligand>
        <name>substrate</name>
    </ligand>
</feature>
<keyword evidence="2 11" id="KW-0378">Hydrolase</keyword>
<evidence type="ECO:0000256" key="10">
    <source>
        <dbReference type="PROSITE-ProRule" id="PRU10057"/>
    </source>
</evidence>
<keyword evidence="4 11" id="KW-0119">Carbohydrate metabolism</keyword>
<dbReference type="InterPro" id="IPR036434">
    <property type="entry name" value="Beta_cellobiohydrolase_sf"/>
</dbReference>
<evidence type="ECO:0000256" key="1">
    <source>
        <dbReference type="ARBA" id="ARBA00022729"/>
    </source>
</evidence>
<feature type="binding site" evidence="8">
    <location>
        <position position="249"/>
    </location>
    <ligand>
        <name>substrate</name>
    </ligand>
</feature>
<evidence type="ECO:0000256" key="6">
    <source>
        <dbReference type="ARBA" id="ARBA00023326"/>
    </source>
</evidence>
<dbReference type="PANTHER" id="PTHR34876:SF10">
    <property type="entry name" value="GLUCANASE"/>
    <property type="match status" value="1"/>
</dbReference>
<keyword evidence="13" id="KW-1185">Reference proteome</keyword>
<dbReference type="InterPro" id="IPR001524">
    <property type="entry name" value="Glyco_hydro_6_CS"/>
</dbReference>
<dbReference type="Proteomes" id="UP000275078">
    <property type="component" value="Unassembled WGS sequence"/>
</dbReference>
<feature type="chain" id="PRO_5017852599" description="Glucanase" evidence="11">
    <location>
        <begin position="20"/>
        <end position="393"/>
    </location>
</feature>
<feature type="active site" description="Proton donor" evidence="7 10">
    <location>
        <position position="165"/>
    </location>
</feature>
<reference evidence="12 13" key="1">
    <citation type="journal article" date="2018" name="Nat. Ecol. Evol.">
        <title>Pezizomycetes genomes reveal the molecular basis of ectomycorrhizal truffle lifestyle.</title>
        <authorList>
            <person name="Murat C."/>
            <person name="Payen T."/>
            <person name="Noel B."/>
            <person name="Kuo A."/>
            <person name="Morin E."/>
            <person name="Chen J."/>
            <person name="Kohler A."/>
            <person name="Krizsan K."/>
            <person name="Balestrini R."/>
            <person name="Da Silva C."/>
            <person name="Montanini B."/>
            <person name="Hainaut M."/>
            <person name="Levati E."/>
            <person name="Barry K.W."/>
            <person name="Belfiori B."/>
            <person name="Cichocki N."/>
            <person name="Clum A."/>
            <person name="Dockter R.B."/>
            <person name="Fauchery L."/>
            <person name="Guy J."/>
            <person name="Iotti M."/>
            <person name="Le Tacon F."/>
            <person name="Lindquist E.A."/>
            <person name="Lipzen A."/>
            <person name="Malagnac F."/>
            <person name="Mello A."/>
            <person name="Molinier V."/>
            <person name="Miyauchi S."/>
            <person name="Poulain J."/>
            <person name="Riccioni C."/>
            <person name="Rubini A."/>
            <person name="Sitrit Y."/>
            <person name="Splivallo R."/>
            <person name="Traeger S."/>
            <person name="Wang M."/>
            <person name="Zifcakova L."/>
            <person name="Wipf D."/>
            <person name="Zambonelli A."/>
            <person name="Paolocci F."/>
            <person name="Nowrousian M."/>
            <person name="Ottonello S."/>
            <person name="Baldrian P."/>
            <person name="Spatafora J.W."/>
            <person name="Henrissat B."/>
            <person name="Nagy L.G."/>
            <person name="Aury J.M."/>
            <person name="Wincker P."/>
            <person name="Grigoriev I.V."/>
            <person name="Bonfante P."/>
            <person name="Martin F.M."/>
        </authorList>
    </citation>
    <scope>NUCLEOTIDE SEQUENCE [LARGE SCALE GENOMIC DNA]</scope>
    <source>
        <strain evidence="12 13">RN42</strain>
    </source>
</reference>
<dbReference type="STRING" id="1160509.A0A3N4IIY0"/>
<evidence type="ECO:0000256" key="3">
    <source>
        <dbReference type="ARBA" id="ARBA00023001"/>
    </source>
</evidence>
<evidence type="ECO:0000313" key="12">
    <source>
        <dbReference type="EMBL" id="RPA86103.1"/>
    </source>
</evidence>
<evidence type="ECO:0000256" key="7">
    <source>
        <dbReference type="PIRSR" id="PIRSR001100-1"/>
    </source>
</evidence>
<evidence type="ECO:0000256" key="4">
    <source>
        <dbReference type="ARBA" id="ARBA00023277"/>
    </source>
</evidence>
<evidence type="ECO:0000256" key="2">
    <source>
        <dbReference type="ARBA" id="ARBA00022801"/>
    </source>
</evidence>
<feature type="binding site" evidence="8">
    <location>
        <position position="213"/>
    </location>
    <ligand>
        <name>substrate</name>
    </ligand>
</feature>
<feature type="signal peptide" evidence="11">
    <location>
        <begin position="1"/>
        <end position="19"/>
    </location>
</feature>
<feature type="binding site" evidence="8">
    <location>
        <position position="337"/>
    </location>
    <ligand>
        <name>substrate</name>
    </ligand>
</feature>
<dbReference type="Gene3D" id="3.20.20.40">
    <property type="entry name" value="1, 4-beta cellobiohydrolase"/>
    <property type="match status" value="1"/>
</dbReference>
<keyword evidence="5 11" id="KW-0326">Glycosidase</keyword>
<dbReference type="OrthoDB" id="64893at2759"/>
<evidence type="ECO:0000256" key="11">
    <source>
        <dbReference type="RuleBase" id="RU361186"/>
    </source>
</evidence>
<dbReference type="PROSITE" id="PS00656">
    <property type="entry name" value="GLYCOSYL_HYDROL_F6_2"/>
    <property type="match status" value="1"/>
</dbReference>
<dbReference type="PROSITE" id="PS00655">
    <property type="entry name" value="GLYCOSYL_HYDROL_F6_1"/>
    <property type="match status" value="1"/>
</dbReference>
<name>A0A3N4IIY0_ASCIM</name>
<dbReference type="InterPro" id="IPR016288">
    <property type="entry name" value="Beta_cellobiohydrolase"/>
</dbReference>
<dbReference type="PRINTS" id="PR00733">
    <property type="entry name" value="GLHYDRLASE6"/>
</dbReference>
<evidence type="ECO:0000256" key="9">
    <source>
        <dbReference type="PROSITE-ProRule" id="PRU10056"/>
    </source>
</evidence>
<feature type="active site" description="Proton acceptor" evidence="7">
    <location>
        <position position="343"/>
    </location>
</feature>
<dbReference type="FunFam" id="3.20.20.40:FF:000001">
    <property type="entry name" value="Glucanase"/>
    <property type="match status" value="1"/>
</dbReference>
<dbReference type="GO" id="GO:0030245">
    <property type="term" value="P:cellulose catabolic process"/>
    <property type="evidence" value="ECO:0007669"/>
    <property type="project" value="UniProtKB-KW"/>
</dbReference>
<evidence type="ECO:0000313" key="13">
    <source>
        <dbReference type="Proteomes" id="UP000275078"/>
    </source>
</evidence>
<keyword evidence="1 11" id="KW-0732">Signal</keyword>
<evidence type="ECO:0000256" key="8">
    <source>
        <dbReference type="PIRSR" id="PIRSR001100-2"/>
    </source>
</evidence>
<keyword evidence="3 11" id="KW-0136">Cellulose degradation</keyword>
<sequence>MQYLSVLALGLGAASLAAAAPSPSANDVNVFAGKNFYANKIYAKKVDTTIKNFLKKGDLLNAARARTVKRTGTFAWISKNADIADVPGLINDALLTQLITRKKQVVEIVVYNLPDRDCSAKASDGELKLADGGVKKYEEFIDKVAAQLTSKKAQQLDFAVILEPDSLGNLITNMGIEKCAGAAEAYKNGVAYAIKKLQAKNIALYIDATHGGWLGWNDNLRPSAELYAEVVKLAGPKAKVRGLATNVSNYGQFIAPVRENYTEWSNSWDEKNYANTLAPHLEAVGFPAHFIVDVGRSGKAGIRQEWGFWCNLRGAGFGPRPTADTQDPLVDALVWAKPGGESDGTSDPSSARFDEMCAGVNAHVPAPEAGEWFDEYISALIKNAEPPIKPSWI</sequence>
<gene>
    <name evidence="12" type="ORF">BJ508DRAFT_204477</name>
</gene>
<dbReference type="PIRSF" id="PIRSF001100">
    <property type="entry name" value="Beta_cellobiohydrolase"/>
    <property type="match status" value="1"/>
</dbReference>
<dbReference type="EMBL" id="ML119650">
    <property type="protein sequence ID" value="RPA86103.1"/>
    <property type="molecule type" value="Genomic_DNA"/>
</dbReference>